<reference evidence="2 3" key="1">
    <citation type="submission" date="2020-08" db="EMBL/GenBank/DDBJ databases">
        <title>Genemic of Streptomyces polyaspartic.</title>
        <authorList>
            <person name="Liu W."/>
        </authorList>
    </citation>
    <scope>NUCLEOTIDE SEQUENCE [LARGE SCALE GENOMIC DNA]</scope>
    <source>
        <strain evidence="2 3">TRM66268-LWL</strain>
    </source>
</reference>
<evidence type="ECO:0000259" key="1">
    <source>
        <dbReference type="Pfam" id="PF00561"/>
    </source>
</evidence>
<dbReference type="GO" id="GO:0016787">
    <property type="term" value="F:hydrolase activity"/>
    <property type="evidence" value="ECO:0007669"/>
    <property type="project" value="UniProtKB-KW"/>
</dbReference>
<protein>
    <submittedName>
        <fullName evidence="2">Alpha/beta fold hydrolase</fullName>
    </submittedName>
</protein>
<sequence>MANAELNGIRIAYDDEGNGPALVLVHGHPFDRSMWAPQVAEFRRDFRVIAADLRGYGESSVVPGKTPLDVFAADVRALVDHLGIGSFVLGGLSMGGQIVMDCYRQFGPRIRGLVLADTFPAAETEEGKAWRREMADRLVREGMKPYAEDVLYKMVAPHADPAVAEHVLRMMTAAAPEGAAAALRGRAERPDYQDLLTRVACPALVVVGRDDEYTPVADAEAMHAALPDSTLCVVEGAAHMPNLEKPEEFNAALRTFLSALG</sequence>
<dbReference type="Proteomes" id="UP000642284">
    <property type="component" value="Unassembled WGS sequence"/>
</dbReference>
<keyword evidence="2" id="KW-0378">Hydrolase</keyword>
<dbReference type="InterPro" id="IPR000073">
    <property type="entry name" value="AB_hydrolase_1"/>
</dbReference>
<keyword evidence="3" id="KW-1185">Reference proteome</keyword>
<evidence type="ECO:0000313" key="3">
    <source>
        <dbReference type="Proteomes" id="UP000642284"/>
    </source>
</evidence>
<feature type="domain" description="AB hydrolase-1" evidence="1">
    <location>
        <begin position="20"/>
        <end position="246"/>
    </location>
</feature>
<dbReference type="PRINTS" id="PR00111">
    <property type="entry name" value="ABHYDROLASE"/>
</dbReference>
<dbReference type="InterPro" id="IPR050266">
    <property type="entry name" value="AB_hydrolase_sf"/>
</dbReference>
<dbReference type="RefSeq" id="WP_187814812.1">
    <property type="nucleotide sequence ID" value="NZ_JACTVJ010000007.1"/>
</dbReference>
<gene>
    <name evidence="2" type="ORF">H9Y04_17590</name>
</gene>
<dbReference type="EMBL" id="JACTVJ010000007">
    <property type="protein sequence ID" value="MBC9714375.1"/>
    <property type="molecule type" value="Genomic_DNA"/>
</dbReference>
<dbReference type="PANTHER" id="PTHR43798">
    <property type="entry name" value="MONOACYLGLYCEROL LIPASE"/>
    <property type="match status" value="1"/>
</dbReference>
<dbReference type="Pfam" id="PF00561">
    <property type="entry name" value="Abhydrolase_1"/>
    <property type="match status" value="1"/>
</dbReference>
<accession>A0ABR7SFW2</accession>
<comment type="caution">
    <text evidence="2">The sequence shown here is derived from an EMBL/GenBank/DDBJ whole genome shotgun (WGS) entry which is preliminary data.</text>
</comment>
<evidence type="ECO:0000313" key="2">
    <source>
        <dbReference type="EMBL" id="MBC9714375.1"/>
    </source>
</evidence>
<name>A0ABR7SFW2_9ACTN</name>
<organism evidence="2 3">
    <name type="scientific">Streptomyces polyasparticus</name>
    <dbReference type="NCBI Taxonomy" id="2767826"/>
    <lineage>
        <taxon>Bacteria</taxon>
        <taxon>Bacillati</taxon>
        <taxon>Actinomycetota</taxon>
        <taxon>Actinomycetes</taxon>
        <taxon>Kitasatosporales</taxon>
        <taxon>Streptomycetaceae</taxon>
        <taxon>Streptomyces</taxon>
    </lineage>
</organism>
<proteinExistence type="predicted"/>
<dbReference type="Gene3D" id="3.40.50.1820">
    <property type="entry name" value="alpha/beta hydrolase"/>
    <property type="match status" value="1"/>
</dbReference>
<dbReference type="InterPro" id="IPR029058">
    <property type="entry name" value="AB_hydrolase_fold"/>
</dbReference>
<dbReference type="SUPFAM" id="SSF53474">
    <property type="entry name" value="alpha/beta-Hydrolases"/>
    <property type="match status" value="1"/>
</dbReference>